<dbReference type="PANTHER" id="PTHR44329:SF288">
    <property type="entry name" value="MITOGEN-ACTIVATED PROTEIN KINASE KINASE KINASE 20"/>
    <property type="match status" value="1"/>
</dbReference>
<dbReference type="InterPro" id="IPR001245">
    <property type="entry name" value="Ser-Thr/Tyr_kinase_cat_dom"/>
</dbReference>
<evidence type="ECO:0000256" key="2">
    <source>
        <dbReference type="ARBA" id="ARBA00022679"/>
    </source>
</evidence>
<keyword evidence="2" id="KW-0808">Transferase</keyword>
<dbReference type="PRINTS" id="PR00109">
    <property type="entry name" value="TYRKINASE"/>
</dbReference>
<dbReference type="CDD" id="cd13999">
    <property type="entry name" value="STKc_MAP3K-like"/>
    <property type="match status" value="1"/>
</dbReference>
<dbReference type="GO" id="GO:0004674">
    <property type="term" value="F:protein serine/threonine kinase activity"/>
    <property type="evidence" value="ECO:0007669"/>
    <property type="project" value="UniProtKB-KW"/>
</dbReference>
<dbReference type="GO" id="GO:0005524">
    <property type="term" value="F:ATP binding"/>
    <property type="evidence" value="ECO:0007669"/>
    <property type="project" value="UniProtKB-UniRule"/>
</dbReference>
<dbReference type="EMBL" id="HBER01005346">
    <property type="protein sequence ID" value="CAD8527455.1"/>
    <property type="molecule type" value="Transcribed_RNA"/>
</dbReference>
<dbReference type="InterPro" id="IPR000719">
    <property type="entry name" value="Prot_kinase_dom"/>
</dbReference>
<evidence type="ECO:0000256" key="4">
    <source>
        <dbReference type="ARBA" id="ARBA00022777"/>
    </source>
</evidence>
<keyword evidence="5 6" id="KW-0067">ATP-binding</keyword>
<evidence type="ECO:0000256" key="7">
    <source>
        <dbReference type="RuleBase" id="RU000304"/>
    </source>
</evidence>
<feature type="region of interest" description="Disordered" evidence="8">
    <location>
        <begin position="310"/>
        <end position="382"/>
    </location>
</feature>
<protein>
    <recommendedName>
        <fullName evidence="9">Protein kinase domain-containing protein</fullName>
    </recommendedName>
</protein>
<dbReference type="Gene3D" id="3.30.200.20">
    <property type="entry name" value="Phosphorylase Kinase, domain 1"/>
    <property type="match status" value="1"/>
</dbReference>
<name>A0A7S0INU7_9EUKA</name>
<sequence>MAFKRFHFLRSRKDATSESAADPAAAADELGVSRSWLVARSDVTLGRKIGSGTFGAVYACNVEGSEETLVAKLVDVKAMRAEDADLFRLEVKIWSDLDHPSCVKFKGVCLSSDRCVLLSSLCAGGSLASRHVACLHKNAAPVGTGTFVQMALAVASAMSYLHGRQIMHRDLKSQNVLIGELGELQVADFGLAQFAPREKALLTAETGSYRWMAPEVLRHEPYDEKCDVYSFAMLCWEMLTYRVPFEQHQPVQAAFAMAIENKRPDIPASCHPDVKQLLERSWREQSEARPSFAQVCDELQSLQNALRSRGAAADGGASSPSAADCAESGSSGAPTLSAQANREGSSHAGNGSKRRSRPSDPPAGHMKRPKSYNTQLSELRMG</sequence>
<feature type="compositionally biased region" description="Low complexity" evidence="8">
    <location>
        <begin position="310"/>
        <end position="326"/>
    </location>
</feature>
<dbReference type="InterPro" id="IPR008271">
    <property type="entry name" value="Ser/Thr_kinase_AS"/>
</dbReference>
<dbReference type="PROSITE" id="PS00108">
    <property type="entry name" value="PROTEIN_KINASE_ST"/>
    <property type="match status" value="1"/>
</dbReference>
<evidence type="ECO:0000259" key="9">
    <source>
        <dbReference type="PROSITE" id="PS50011"/>
    </source>
</evidence>
<dbReference type="SMART" id="SM00220">
    <property type="entry name" value="S_TKc"/>
    <property type="match status" value="1"/>
</dbReference>
<keyword evidence="1 7" id="KW-0723">Serine/threonine-protein kinase</keyword>
<evidence type="ECO:0000256" key="1">
    <source>
        <dbReference type="ARBA" id="ARBA00022527"/>
    </source>
</evidence>
<dbReference type="PROSITE" id="PS50011">
    <property type="entry name" value="PROTEIN_KINASE_DOM"/>
    <property type="match status" value="1"/>
</dbReference>
<evidence type="ECO:0000256" key="3">
    <source>
        <dbReference type="ARBA" id="ARBA00022741"/>
    </source>
</evidence>
<dbReference type="PROSITE" id="PS00107">
    <property type="entry name" value="PROTEIN_KINASE_ATP"/>
    <property type="match status" value="1"/>
</dbReference>
<reference evidence="10" key="1">
    <citation type="submission" date="2021-01" db="EMBL/GenBank/DDBJ databases">
        <authorList>
            <person name="Corre E."/>
            <person name="Pelletier E."/>
            <person name="Niang G."/>
            <person name="Scheremetjew M."/>
            <person name="Finn R."/>
            <person name="Kale V."/>
            <person name="Holt S."/>
            <person name="Cochrane G."/>
            <person name="Meng A."/>
            <person name="Brown T."/>
            <person name="Cohen L."/>
        </authorList>
    </citation>
    <scope>NUCLEOTIDE SEQUENCE</scope>
    <source>
        <strain evidence="10">RCC1130</strain>
    </source>
</reference>
<evidence type="ECO:0000256" key="5">
    <source>
        <dbReference type="ARBA" id="ARBA00022840"/>
    </source>
</evidence>
<feature type="domain" description="Protein kinase" evidence="9">
    <location>
        <begin position="43"/>
        <end position="306"/>
    </location>
</feature>
<proteinExistence type="inferred from homology"/>
<keyword evidence="3 6" id="KW-0547">Nucleotide-binding</keyword>
<keyword evidence="4" id="KW-0418">Kinase</keyword>
<accession>A0A7S0INU7</accession>
<dbReference type="PANTHER" id="PTHR44329">
    <property type="entry name" value="SERINE/THREONINE-PROTEIN KINASE TNNI3K-RELATED"/>
    <property type="match status" value="1"/>
</dbReference>
<evidence type="ECO:0000256" key="8">
    <source>
        <dbReference type="SAM" id="MobiDB-lite"/>
    </source>
</evidence>
<feature type="compositionally biased region" description="Polar residues" evidence="8">
    <location>
        <begin position="371"/>
        <end position="382"/>
    </location>
</feature>
<evidence type="ECO:0000313" key="10">
    <source>
        <dbReference type="EMBL" id="CAD8527455.1"/>
    </source>
</evidence>
<dbReference type="InterPro" id="IPR051681">
    <property type="entry name" value="Ser/Thr_Kinases-Pseudokinases"/>
</dbReference>
<organism evidence="10">
    <name type="scientific">Calcidiscus leptoporus</name>
    <dbReference type="NCBI Taxonomy" id="127549"/>
    <lineage>
        <taxon>Eukaryota</taxon>
        <taxon>Haptista</taxon>
        <taxon>Haptophyta</taxon>
        <taxon>Prymnesiophyceae</taxon>
        <taxon>Coccolithales</taxon>
        <taxon>Calcidiscaceae</taxon>
        <taxon>Calcidiscus</taxon>
    </lineage>
</organism>
<dbReference type="InterPro" id="IPR011009">
    <property type="entry name" value="Kinase-like_dom_sf"/>
</dbReference>
<evidence type="ECO:0000256" key="6">
    <source>
        <dbReference type="PROSITE-ProRule" id="PRU10141"/>
    </source>
</evidence>
<comment type="similarity">
    <text evidence="7">Belongs to the protein kinase superfamily.</text>
</comment>
<dbReference type="InterPro" id="IPR017441">
    <property type="entry name" value="Protein_kinase_ATP_BS"/>
</dbReference>
<feature type="binding site" evidence="6">
    <location>
        <position position="72"/>
    </location>
    <ligand>
        <name>ATP</name>
        <dbReference type="ChEBI" id="CHEBI:30616"/>
    </ligand>
</feature>
<gene>
    <name evidence="10" type="ORF">CLEP1334_LOCUS2676</name>
</gene>
<feature type="compositionally biased region" description="Polar residues" evidence="8">
    <location>
        <begin position="328"/>
        <end position="349"/>
    </location>
</feature>
<dbReference type="Gene3D" id="1.10.510.10">
    <property type="entry name" value="Transferase(Phosphotransferase) domain 1"/>
    <property type="match status" value="1"/>
</dbReference>
<dbReference type="AlphaFoldDB" id="A0A7S0INU7"/>
<dbReference type="Pfam" id="PF07714">
    <property type="entry name" value="PK_Tyr_Ser-Thr"/>
    <property type="match status" value="1"/>
</dbReference>
<dbReference type="SUPFAM" id="SSF56112">
    <property type="entry name" value="Protein kinase-like (PK-like)"/>
    <property type="match status" value="1"/>
</dbReference>